<dbReference type="Gene3D" id="3.30.530.20">
    <property type="match status" value="1"/>
</dbReference>
<dbReference type="AlphaFoldDB" id="A0A7I7QN29"/>
<dbReference type="Proteomes" id="UP000467193">
    <property type="component" value="Chromosome"/>
</dbReference>
<evidence type="ECO:0000313" key="2">
    <source>
        <dbReference type="EMBL" id="BBY27226.1"/>
    </source>
</evidence>
<reference evidence="2 3" key="1">
    <citation type="journal article" date="2019" name="Emerg. Microbes Infect.">
        <title>Comprehensive subspecies identification of 175 nontuberculous mycobacteria species based on 7547 genomic profiles.</title>
        <authorList>
            <person name="Matsumoto Y."/>
            <person name="Kinjo T."/>
            <person name="Motooka D."/>
            <person name="Nabeya D."/>
            <person name="Jung N."/>
            <person name="Uechi K."/>
            <person name="Horii T."/>
            <person name="Iida T."/>
            <person name="Fujita J."/>
            <person name="Nakamura S."/>
        </authorList>
    </citation>
    <scope>NUCLEOTIDE SEQUENCE [LARGE SCALE GENOMIC DNA]</scope>
    <source>
        <strain evidence="2 3">JCM 17899</strain>
    </source>
</reference>
<feature type="compositionally biased region" description="Low complexity" evidence="1">
    <location>
        <begin position="70"/>
        <end position="79"/>
    </location>
</feature>
<dbReference type="InterPro" id="IPR023393">
    <property type="entry name" value="START-like_dom_sf"/>
</dbReference>
<name>A0A7I7QN29_9MYCO</name>
<gene>
    <name evidence="2" type="ORF">MSEDJ_13220</name>
</gene>
<evidence type="ECO:0008006" key="4">
    <source>
        <dbReference type="Google" id="ProtNLM"/>
    </source>
</evidence>
<evidence type="ECO:0000313" key="3">
    <source>
        <dbReference type="Proteomes" id="UP000467193"/>
    </source>
</evidence>
<dbReference type="KEGG" id="msei:MSEDJ_13220"/>
<accession>A0A7I7QN29</accession>
<feature type="region of interest" description="Disordered" evidence="1">
    <location>
        <begin position="67"/>
        <end position="86"/>
    </location>
</feature>
<keyword evidence="3" id="KW-1185">Reference proteome</keyword>
<dbReference type="RefSeq" id="WP_197748332.1">
    <property type="nucleotide sequence ID" value="NZ_AP022588.1"/>
</dbReference>
<dbReference type="SUPFAM" id="SSF55961">
    <property type="entry name" value="Bet v1-like"/>
    <property type="match status" value="1"/>
</dbReference>
<proteinExistence type="predicted"/>
<protein>
    <recommendedName>
        <fullName evidence="4">Polyketide cyclase</fullName>
    </recommendedName>
</protein>
<evidence type="ECO:0000256" key="1">
    <source>
        <dbReference type="SAM" id="MobiDB-lite"/>
    </source>
</evidence>
<organism evidence="2 3">
    <name type="scientific">Mycolicibacterium sediminis</name>
    <dbReference type="NCBI Taxonomy" id="1286180"/>
    <lineage>
        <taxon>Bacteria</taxon>
        <taxon>Bacillati</taxon>
        <taxon>Actinomycetota</taxon>
        <taxon>Actinomycetes</taxon>
        <taxon>Mycobacteriales</taxon>
        <taxon>Mycobacteriaceae</taxon>
        <taxon>Mycolicibacterium</taxon>
    </lineage>
</organism>
<sequence length="86" mass="9284">MKDVLDELAAARRAMGTGRLPAGDAYTVELRRRYDAHVDDVWDAITSPERLSRWLKPVSGICGSAGCSNSTVASTARSSDASRRVC</sequence>
<dbReference type="EMBL" id="AP022588">
    <property type="protein sequence ID" value="BBY27226.1"/>
    <property type="molecule type" value="Genomic_DNA"/>
</dbReference>